<organism evidence="1">
    <name type="scientific">bioreactor metagenome</name>
    <dbReference type="NCBI Taxonomy" id="1076179"/>
    <lineage>
        <taxon>unclassified sequences</taxon>
        <taxon>metagenomes</taxon>
        <taxon>ecological metagenomes</taxon>
    </lineage>
</organism>
<name>A0A645EHX5_9ZZZZ</name>
<protein>
    <submittedName>
        <fullName evidence="1">Uncharacterized protein</fullName>
    </submittedName>
</protein>
<gene>
    <name evidence="1" type="ORF">SDC9_147548</name>
</gene>
<reference evidence="1" key="1">
    <citation type="submission" date="2019-08" db="EMBL/GenBank/DDBJ databases">
        <authorList>
            <person name="Kucharzyk K."/>
            <person name="Murdoch R.W."/>
            <person name="Higgins S."/>
            <person name="Loffler F."/>
        </authorList>
    </citation>
    <scope>NUCLEOTIDE SEQUENCE</scope>
</reference>
<evidence type="ECO:0000313" key="1">
    <source>
        <dbReference type="EMBL" id="MPN00354.1"/>
    </source>
</evidence>
<sequence length="258" mass="29761">MGISQPTYSQDQLDEITAKNDKGCMIDGKHYSMYEAEQLQRRIETEVRRQKDIANIAKAAGDDNLRRNAQGNINMLNKKYIQVCKASGLPSQKERMAVSDYRRISLTKIRKKPIIDSGAISGARNPFSKEAEDHAIKYYNSVRKMSTDIQKISKNTGIDISDITEIKKYIFYDEHDLGEEGSSLFDPDYMMAQSWQRLIEGTDIQQHDITLLKHELSEKKLVEKGFTQSEAHIQASKAYNYAKEEEKYYAEINKHYKK</sequence>
<comment type="caution">
    <text evidence="1">The sequence shown here is derived from an EMBL/GenBank/DDBJ whole genome shotgun (WGS) entry which is preliminary data.</text>
</comment>
<dbReference type="GO" id="GO:0005198">
    <property type="term" value="F:structural molecule activity"/>
    <property type="evidence" value="ECO:0007669"/>
    <property type="project" value="InterPro"/>
</dbReference>
<proteinExistence type="predicted"/>
<dbReference type="AlphaFoldDB" id="A0A645EHX5"/>
<accession>A0A645EHX5</accession>
<dbReference type="EMBL" id="VSSQ01046384">
    <property type="protein sequence ID" value="MPN00354.1"/>
    <property type="molecule type" value="Genomic_DNA"/>
</dbReference>